<name>A0A9W4VR06_PSEHA</name>
<evidence type="ECO:0000313" key="2">
    <source>
        <dbReference type="Proteomes" id="UP001152447"/>
    </source>
</evidence>
<dbReference type="Proteomes" id="UP001152447">
    <property type="component" value="Unassembled WGS sequence"/>
</dbReference>
<organism evidence="1 2">
    <name type="scientific">Pseudoalteromonas haloplanktis</name>
    <name type="common">Alteromonas haloplanktis</name>
    <dbReference type="NCBI Taxonomy" id="228"/>
    <lineage>
        <taxon>Bacteria</taxon>
        <taxon>Pseudomonadati</taxon>
        <taxon>Pseudomonadota</taxon>
        <taxon>Gammaproteobacteria</taxon>
        <taxon>Alteromonadales</taxon>
        <taxon>Pseudoalteromonadaceae</taxon>
        <taxon>Pseudoalteromonas</taxon>
    </lineage>
</organism>
<accession>A0A9W4VR06</accession>
<reference evidence="1" key="1">
    <citation type="submission" date="2022-07" db="EMBL/GenBank/DDBJ databases">
        <authorList>
            <person name="Criscuolo A."/>
        </authorList>
    </citation>
    <scope>NUCLEOTIDE SEQUENCE</scope>
    <source>
        <strain evidence="1">CIP103197</strain>
    </source>
</reference>
<comment type="caution">
    <text evidence="1">The sequence shown here is derived from an EMBL/GenBank/DDBJ whole genome shotgun (WGS) entry which is preliminary data.</text>
</comment>
<dbReference type="RefSeq" id="WP_262976526.1">
    <property type="nucleotide sequence ID" value="NZ_CAMAPB010000018.1"/>
</dbReference>
<dbReference type="AlphaFoldDB" id="A0A9W4VR06"/>
<evidence type="ECO:0000313" key="1">
    <source>
        <dbReference type="EMBL" id="CAH9056856.1"/>
    </source>
</evidence>
<sequence length="122" mass="14138">MNSSKYGSLAAVKEYAKIHNLCSIKLWLEASEKKDFPKNLPKRPPNVYGCKWSEILNKKNIENSKYLSFEEACSLVRTLELKTMSNFRGLGREGGRPSKIPSNPERFYKDEWQGWPYFLTGK</sequence>
<proteinExistence type="predicted"/>
<gene>
    <name evidence="1" type="ORF">PSEHALCIP103_01539</name>
</gene>
<keyword evidence="2" id="KW-1185">Reference proteome</keyword>
<dbReference type="EMBL" id="CAMAPB010000018">
    <property type="protein sequence ID" value="CAH9056856.1"/>
    <property type="molecule type" value="Genomic_DNA"/>
</dbReference>
<protein>
    <submittedName>
        <fullName evidence="1">Uncharacterized protein</fullName>
    </submittedName>
</protein>